<name>A0A5N7BD76_9EURO</name>
<keyword evidence="2" id="KW-1185">Reference proteome</keyword>
<sequence>MFIYFFLCPFSRCFLDPFPEYWNWLLGSQRIEGLENSRPSIQMPISPALGRVDVVLLKDGRTGIVEPITARN</sequence>
<proteinExistence type="predicted"/>
<dbReference type="AlphaFoldDB" id="A0A5N7BD76"/>
<gene>
    <name evidence="1" type="ORF">BDV26DRAFT_258723</name>
</gene>
<reference evidence="1 2" key="1">
    <citation type="submission" date="2019-04" db="EMBL/GenBank/DDBJ databases">
        <title>Friends and foes A comparative genomics studyof 23 Aspergillus species from section Flavi.</title>
        <authorList>
            <consortium name="DOE Joint Genome Institute"/>
            <person name="Kjaerbolling I."/>
            <person name="Vesth T."/>
            <person name="Frisvad J.C."/>
            <person name="Nybo J.L."/>
            <person name="Theobald S."/>
            <person name="Kildgaard S."/>
            <person name="Isbrandt T."/>
            <person name="Kuo A."/>
            <person name="Sato A."/>
            <person name="Lyhne E.K."/>
            <person name="Kogle M.E."/>
            <person name="Wiebenga A."/>
            <person name="Kun R.S."/>
            <person name="Lubbers R.J."/>
            <person name="Makela M.R."/>
            <person name="Barry K."/>
            <person name="Chovatia M."/>
            <person name="Clum A."/>
            <person name="Daum C."/>
            <person name="Haridas S."/>
            <person name="He G."/>
            <person name="LaButti K."/>
            <person name="Lipzen A."/>
            <person name="Mondo S."/>
            <person name="Riley R."/>
            <person name="Salamov A."/>
            <person name="Simmons B.A."/>
            <person name="Magnuson J.K."/>
            <person name="Henrissat B."/>
            <person name="Mortensen U.H."/>
            <person name="Larsen T.O."/>
            <person name="Devries R.P."/>
            <person name="Grigoriev I.V."/>
            <person name="Machida M."/>
            <person name="Baker S.E."/>
            <person name="Andersen M.R."/>
        </authorList>
    </citation>
    <scope>NUCLEOTIDE SEQUENCE [LARGE SCALE GENOMIC DNA]</scope>
    <source>
        <strain evidence="1 2">IBT 29228</strain>
    </source>
</reference>
<evidence type="ECO:0000313" key="2">
    <source>
        <dbReference type="Proteomes" id="UP000326198"/>
    </source>
</evidence>
<organism evidence="1 2">
    <name type="scientific">Aspergillus bertholletiae</name>
    <dbReference type="NCBI Taxonomy" id="1226010"/>
    <lineage>
        <taxon>Eukaryota</taxon>
        <taxon>Fungi</taxon>
        <taxon>Dikarya</taxon>
        <taxon>Ascomycota</taxon>
        <taxon>Pezizomycotina</taxon>
        <taxon>Eurotiomycetes</taxon>
        <taxon>Eurotiomycetidae</taxon>
        <taxon>Eurotiales</taxon>
        <taxon>Aspergillaceae</taxon>
        <taxon>Aspergillus</taxon>
        <taxon>Aspergillus subgen. Circumdati</taxon>
    </lineage>
</organism>
<dbReference type="Proteomes" id="UP000326198">
    <property type="component" value="Unassembled WGS sequence"/>
</dbReference>
<accession>A0A5N7BD76</accession>
<evidence type="ECO:0000313" key="1">
    <source>
        <dbReference type="EMBL" id="KAE8379724.1"/>
    </source>
</evidence>
<dbReference type="EMBL" id="ML736190">
    <property type="protein sequence ID" value="KAE8379724.1"/>
    <property type="molecule type" value="Genomic_DNA"/>
</dbReference>
<protein>
    <submittedName>
        <fullName evidence="1">Uncharacterized protein</fullName>
    </submittedName>
</protein>